<evidence type="ECO:0000256" key="5">
    <source>
        <dbReference type="ARBA" id="ARBA00040604"/>
    </source>
</evidence>
<keyword evidence="3" id="KW-0496">Mitochondrion</keyword>
<evidence type="ECO:0000256" key="6">
    <source>
        <dbReference type="SAM" id="MobiDB-lite"/>
    </source>
</evidence>
<evidence type="ECO:0000256" key="1">
    <source>
        <dbReference type="ARBA" id="ARBA00004173"/>
    </source>
</evidence>
<dbReference type="InterPro" id="IPR006571">
    <property type="entry name" value="TLDc_dom"/>
</dbReference>
<evidence type="ECO:0000256" key="4">
    <source>
        <dbReference type="ARBA" id="ARBA00037112"/>
    </source>
</evidence>
<dbReference type="GO" id="GO:0005634">
    <property type="term" value="C:nucleus"/>
    <property type="evidence" value="ECO:0007669"/>
    <property type="project" value="TreeGrafter"/>
</dbReference>
<accession>A0A0F4ZCE9</accession>
<protein>
    <recommendedName>
        <fullName evidence="5">Oxidation resistance protein 1</fullName>
    </recommendedName>
</protein>
<feature type="region of interest" description="Disordered" evidence="6">
    <location>
        <begin position="1"/>
        <end position="52"/>
    </location>
</feature>
<evidence type="ECO:0000256" key="3">
    <source>
        <dbReference type="ARBA" id="ARBA00023128"/>
    </source>
</evidence>
<feature type="region of interest" description="Disordered" evidence="6">
    <location>
        <begin position="192"/>
        <end position="238"/>
    </location>
</feature>
<dbReference type="SMART" id="SM00584">
    <property type="entry name" value="TLDc"/>
    <property type="match status" value="1"/>
</dbReference>
<dbReference type="OrthoDB" id="26679at2759"/>
<proteinExistence type="inferred from homology"/>
<comment type="subcellular location">
    <subcellularLocation>
        <location evidence="1">Mitochondrion</location>
    </subcellularLocation>
</comment>
<evidence type="ECO:0000313" key="9">
    <source>
        <dbReference type="Proteomes" id="UP000033483"/>
    </source>
</evidence>
<evidence type="ECO:0000256" key="2">
    <source>
        <dbReference type="ARBA" id="ARBA00009540"/>
    </source>
</evidence>
<dbReference type="Proteomes" id="UP000033483">
    <property type="component" value="Unassembled WGS sequence"/>
</dbReference>
<feature type="compositionally biased region" description="Pro residues" evidence="6">
    <location>
        <begin position="32"/>
        <end position="44"/>
    </location>
</feature>
<organism evidence="8 9">
    <name type="scientific">Thielaviopsis punctulata</name>
    <dbReference type="NCBI Taxonomy" id="72032"/>
    <lineage>
        <taxon>Eukaryota</taxon>
        <taxon>Fungi</taxon>
        <taxon>Dikarya</taxon>
        <taxon>Ascomycota</taxon>
        <taxon>Pezizomycotina</taxon>
        <taxon>Sordariomycetes</taxon>
        <taxon>Hypocreomycetidae</taxon>
        <taxon>Microascales</taxon>
        <taxon>Ceratocystidaceae</taxon>
        <taxon>Thielaviopsis</taxon>
    </lineage>
</organism>
<feature type="domain" description="TLDc" evidence="7">
    <location>
        <begin position="76"/>
        <end position="316"/>
    </location>
</feature>
<evidence type="ECO:0000313" key="8">
    <source>
        <dbReference type="EMBL" id="KKA28224.1"/>
    </source>
</evidence>
<dbReference type="GO" id="GO:0005739">
    <property type="term" value="C:mitochondrion"/>
    <property type="evidence" value="ECO:0007669"/>
    <property type="project" value="UniProtKB-SubCell"/>
</dbReference>
<dbReference type="GO" id="GO:0006979">
    <property type="term" value="P:response to oxidative stress"/>
    <property type="evidence" value="ECO:0007669"/>
    <property type="project" value="TreeGrafter"/>
</dbReference>
<feature type="compositionally biased region" description="Polar residues" evidence="6">
    <location>
        <begin position="19"/>
        <end position="31"/>
    </location>
</feature>
<feature type="compositionally biased region" description="Low complexity" evidence="6">
    <location>
        <begin position="192"/>
        <end position="235"/>
    </location>
</feature>
<feature type="compositionally biased region" description="Basic and acidic residues" evidence="6">
    <location>
        <begin position="1"/>
        <end position="13"/>
    </location>
</feature>
<comment type="caution">
    <text evidence="8">The sequence shown here is derived from an EMBL/GenBank/DDBJ whole genome shotgun (WGS) entry which is preliminary data.</text>
</comment>
<gene>
    <name evidence="8" type="ORF">TD95_005388</name>
</gene>
<dbReference type="PANTHER" id="PTHR23354">
    <property type="entry name" value="NUCLEOLAR PROTEIN 7/ESTROGEN RECEPTOR COACTIVATOR-RELATED"/>
    <property type="match status" value="1"/>
</dbReference>
<dbReference type="PROSITE" id="PS51886">
    <property type="entry name" value="TLDC"/>
    <property type="match status" value="1"/>
</dbReference>
<evidence type="ECO:0000259" key="7">
    <source>
        <dbReference type="PROSITE" id="PS51886"/>
    </source>
</evidence>
<keyword evidence="9" id="KW-1185">Reference proteome</keyword>
<name>A0A0F4ZCE9_9PEZI</name>
<dbReference type="AlphaFoldDB" id="A0A0F4ZCE9"/>
<sequence length="317" mass="34039">MWELIRRFSHDPSDPPSRAANSASMPRNPTSPLFPAPPPPPPPSSARFRAPSPFQPPPLDPVILSGYKPSTPRSARLLTLALAEEIRIMVPERLKLVEQWRMVYSLEQDGASLATLYNKVRGYEGKRVGFVLVIRDCEGATFGAYLSEYPRPCPSYYGNGECFLWRASVLASLPPPPSADTTHAVRTTTISSPIRSTFPNSSSSNTHHPPASSSGSSSSSSSPASSASASTSRPTSPDPFESLRFKAFPYSGENDYCINSEAGFLSLGAGGGHYGLWIDSALERGHSASCETFGNEPLSDEGTKFGILGLELWAVGA</sequence>
<dbReference type="Pfam" id="PF07534">
    <property type="entry name" value="TLD"/>
    <property type="match status" value="2"/>
</dbReference>
<comment type="function">
    <text evidence="4">May be involved in protection from oxidative damage.</text>
</comment>
<reference evidence="8 9" key="1">
    <citation type="submission" date="2015-03" db="EMBL/GenBank/DDBJ databases">
        <authorList>
            <person name="Radwan O."/>
            <person name="Al-Naeli F.A."/>
            <person name="Rendon G.A."/>
            <person name="Fields C."/>
        </authorList>
    </citation>
    <scope>NUCLEOTIDE SEQUENCE [LARGE SCALE GENOMIC DNA]</scope>
    <source>
        <strain evidence="8">CR-DP1</strain>
    </source>
</reference>
<dbReference type="EMBL" id="LAEV01001392">
    <property type="protein sequence ID" value="KKA28224.1"/>
    <property type="molecule type" value="Genomic_DNA"/>
</dbReference>
<dbReference type="PANTHER" id="PTHR23354:SF62">
    <property type="entry name" value="MUSTARD, ISOFORM V"/>
    <property type="match status" value="1"/>
</dbReference>
<comment type="similarity">
    <text evidence="2">Belongs to the OXR1 family.</text>
</comment>